<feature type="region of interest" description="Disordered" evidence="1">
    <location>
        <begin position="197"/>
        <end position="361"/>
    </location>
</feature>
<evidence type="ECO:0000256" key="1">
    <source>
        <dbReference type="SAM" id="MobiDB-lite"/>
    </source>
</evidence>
<feature type="compositionally biased region" description="Low complexity" evidence="1">
    <location>
        <begin position="251"/>
        <end position="260"/>
    </location>
</feature>
<protein>
    <submittedName>
        <fullName evidence="2">Uncharacterized protein</fullName>
    </submittedName>
</protein>
<name>A0A8J4XSW8_CHIOP</name>
<sequence>MFFLLKKIPIFCFVLRKKKIHLSILSVDFKRVFKFLFSLQILNFETFFRESAARWEPVQGLIESRQQTPDSVASIPKPSARARASDVDPPARGHVKGAQARPERQRRLKRSLRGLQDFFKFRKLRARRNQNFPKEQLKRGWPKLPKGIPPRSLRELTESQLERCWAGTSRDLHGPPSPHKSRGTTTTAQKTFGALLAFFPRPTTNPVDRGEKEDDPNDQGMAPNQIGTWPACGRRMPRRGTDTLPRHFKCSPTPSTSSPGGRPPGPRLEQGGPGRALGSLVQGPNPVGNPQQGASLGRKEGRPGREKAKTLGDQVESYYDSRSASEARPRTSRGQGRHQQDPVLRAQASSSKDTGGSRVPG</sequence>
<dbReference type="EMBL" id="JACEEZ010022605">
    <property type="protein sequence ID" value="KAG0712239.1"/>
    <property type="molecule type" value="Genomic_DNA"/>
</dbReference>
<comment type="caution">
    <text evidence="2">The sequence shown here is derived from an EMBL/GenBank/DDBJ whole genome shotgun (WGS) entry which is preliminary data.</text>
</comment>
<proteinExistence type="predicted"/>
<organism evidence="2 3">
    <name type="scientific">Chionoecetes opilio</name>
    <name type="common">Atlantic snow crab</name>
    <name type="synonym">Cancer opilio</name>
    <dbReference type="NCBI Taxonomy" id="41210"/>
    <lineage>
        <taxon>Eukaryota</taxon>
        <taxon>Metazoa</taxon>
        <taxon>Ecdysozoa</taxon>
        <taxon>Arthropoda</taxon>
        <taxon>Crustacea</taxon>
        <taxon>Multicrustacea</taxon>
        <taxon>Malacostraca</taxon>
        <taxon>Eumalacostraca</taxon>
        <taxon>Eucarida</taxon>
        <taxon>Decapoda</taxon>
        <taxon>Pleocyemata</taxon>
        <taxon>Brachyura</taxon>
        <taxon>Eubrachyura</taxon>
        <taxon>Majoidea</taxon>
        <taxon>Majidae</taxon>
        <taxon>Chionoecetes</taxon>
    </lineage>
</organism>
<feature type="region of interest" description="Disordered" evidence="1">
    <location>
        <begin position="66"/>
        <end position="106"/>
    </location>
</feature>
<feature type="compositionally biased region" description="Basic and acidic residues" evidence="1">
    <location>
        <begin position="297"/>
        <end position="310"/>
    </location>
</feature>
<evidence type="ECO:0000313" key="2">
    <source>
        <dbReference type="EMBL" id="KAG0712239.1"/>
    </source>
</evidence>
<evidence type="ECO:0000313" key="3">
    <source>
        <dbReference type="Proteomes" id="UP000770661"/>
    </source>
</evidence>
<dbReference type="AlphaFoldDB" id="A0A8J4XSW8"/>
<reference evidence="2" key="1">
    <citation type="submission" date="2020-07" db="EMBL/GenBank/DDBJ databases">
        <title>The High-quality genome of the commercially important snow crab, Chionoecetes opilio.</title>
        <authorList>
            <person name="Jeong J.-H."/>
            <person name="Ryu S."/>
        </authorList>
    </citation>
    <scope>NUCLEOTIDE SEQUENCE</scope>
    <source>
        <strain evidence="2">MADBK_172401_WGS</strain>
        <tissue evidence="2">Digestive gland</tissue>
    </source>
</reference>
<gene>
    <name evidence="2" type="ORF">GWK47_002133</name>
</gene>
<accession>A0A8J4XSW8</accession>
<dbReference type="Proteomes" id="UP000770661">
    <property type="component" value="Unassembled WGS sequence"/>
</dbReference>
<keyword evidence="3" id="KW-1185">Reference proteome</keyword>
<feature type="region of interest" description="Disordered" evidence="1">
    <location>
        <begin position="167"/>
        <end position="186"/>
    </location>
</feature>